<dbReference type="EMBL" id="PQIB02000004">
    <property type="protein sequence ID" value="RLN22457.1"/>
    <property type="molecule type" value="Genomic_DNA"/>
</dbReference>
<gene>
    <name evidence="2" type="ORF">C2845_PM07G11040</name>
</gene>
<proteinExistence type="predicted"/>
<dbReference type="Proteomes" id="UP000275267">
    <property type="component" value="Unassembled WGS sequence"/>
</dbReference>
<feature type="region of interest" description="Disordered" evidence="1">
    <location>
        <begin position="54"/>
        <end position="76"/>
    </location>
</feature>
<protein>
    <submittedName>
        <fullName evidence="2">Coatomer subunit beta</fullName>
    </submittedName>
</protein>
<dbReference type="PANTHER" id="PTHR35832">
    <property type="entry name" value="OS12G0248400 PROTEIN-RELATED"/>
    <property type="match status" value="1"/>
</dbReference>
<feature type="region of interest" description="Disordered" evidence="1">
    <location>
        <begin position="237"/>
        <end position="256"/>
    </location>
</feature>
<keyword evidence="3" id="KW-1185">Reference proteome</keyword>
<reference evidence="3" key="1">
    <citation type="journal article" date="2019" name="Nat. Commun.">
        <title>The genome of broomcorn millet.</title>
        <authorList>
            <person name="Zou C."/>
            <person name="Miki D."/>
            <person name="Li D."/>
            <person name="Tang Q."/>
            <person name="Xiao L."/>
            <person name="Rajput S."/>
            <person name="Deng P."/>
            <person name="Jia W."/>
            <person name="Huang R."/>
            <person name="Zhang M."/>
            <person name="Sun Y."/>
            <person name="Hu J."/>
            <person name="Fu X."/>
            <person name="Schnable P.S."/>
            <person name="Li F."/>
            <person name="Zhang H."/>
            <person name="Feng B."/>
            <person name="Zhu X."/>
            <person name="Liu R."/>
            <person name="Schnable J.C."/>
            <person name="Zhu J.-K."/>
            <person name="Zhang H."/>
        </authorList>
    </citation>
    <scope>NUCLEOTIDE SEQUENCE [LARGE SCALE GENOMIC DNA]</scope>
</reference>
<dbReference type="AlphaFoldDB" id="A0A3L6SLR6"/>
<name>A0A3L6SLR6_PANMI</name>
<organism evidence="2 3">
    <name type="scientific">Panicum miliaceum</name>
    <name type="common">Proso millet</name>
    <name type="synonym">Broomcorn millet</name>
    <dbReference type="NCBI Taxonomy" id="4540"/>
    <lineage>
        <taxon>Eukaryota</taxon>
        <taxon>Viridiplantae</taxon>
        <taxon>Streptophyta</taxon>
        <taxon>Embryophyta</taxon>
        <taxon>Tracheophyta</taxon>
        <taxon>Spermatophyta</taxon>
        <taxon>Magnoliopsida</taxon>
        <taxon>Liliopsida</taxon>
        <taxon>Poales</taxon>
        <taxon>Poaceae</taxon>
        <taxon>PACMAD clade</taxon>
        <taxon>Panicoideae</taxon>
        <taxon>Panicodae</taxon>
        <taxon>Paniceae</taxon>
        <taxon>Panicinae</taxon>
        <taxon>Panicum</taxon>
        <taxon>Panicum sect. Panicum</taxon>
    </lineage>
</organism>
<evidence type="ECO:0000313" key="2">
    <source>
        <dbReference type="EMBL" id="RLN22457.1"/>
    </source>
</evidence>
<sequence>MVTTGTSVHKECQAKNAQRRVGPLAVAGGQATFRGGESVTPILPGLGLWKVGPSSKRMKERYKRKSHGRRERDRNQIRKPIGGFPFLFILGGDLIFAQNFTRPRAHTLAARPNHALNRYATFPFLSHGSPCIPTAPAPSQSPPLPILSTEAASEVGGGGWPQEEKSRHGAGACRGPFPLYMRRWSIADSLAMGAASSVGTGFRSGGVDRGVRLHGQGRAGSGRPLRGGLSLNRRAPAQAARHRRTPAGGSAARGHGWRRDAAEGLGDTLRCASELVARFPRRKNLVIRAFEVGDVAENLRRVRLDVLLNLGAVVLADVVHTAAMVAEIKEVVSQLRADFQRNVRQNLADCGCSS</sequence>
<evidence type="ECO:0000256" key="1">
    <source>
        <dbReference type="SAM" id="MobiDB-lite"/>
    </source>
</evidence>
<dbReference type="PANTHER" id="PTHR35832:SF18">
    <property type="match status" value="1"/>
</dbReference>
<evidence type="ECO:0000313" key="3">
    <source>
        <dbReference type="Proteomes" id="UP000275267"/>
    </source>
</evidence>
<comment type="caution">
    <text evidence="2">The sequence shown here is derived from an EMBL/GenBank/DDBJ whole genome shotgun (WGS) entry which is preliminary data.</text>
</comment>
<feature type="compositionally biased region" description="Basic residues" evidence="1">
    <location>
        <begin position="56"/>
        <end position="69"/>
    </location>
</feature>
<accession>A0A3L6SLR6</accession>
<feature type="region of interest" description="Disordered" evidence="1">
    <location>
        <begin position="1"/>
        <end position="20"/>
    </location>
</feature>